<feature type="domain" description="EF-hand" evidence="3">
    <location>
        <begin position="9"/>
        <end position="36"/>
    </location>
</feature>
<dbReference type="PROSITE" id="PS50222">
    <property type="entry name" value="EF_HAND_2"/>
    <property type="match status" value="1"/>
</dbReference>
<organism evidence="4 5">
    <name type="scientific">Cymbomonas tetramitiformis</name>
    <dbReference type="NCBI Taxonomy" id="36881"/>
    <lineage>
        <taxon>Eukaryota</taxon>
        <taxon>Viridiplantae</taxon>
        <taxon>Chlorophyta</taxon>
        <taxon>Pyramimonadophyceae</taxon>
        <taxon>Pyramimonadales</taxon>
        <taxon>Pyramimonadaceae</taxon>
        <taxon>Cymbomonas</taxon>
    </lineage>
</organism>
<dbReference type="InterPro" id="IPR011992">
    <property type="entry name" value="EF-hand-dom_pair"/>
</dbReference>
<name>A0AAE0GS03_9CHLO</name>
<keyword evidence="1" id="KW-0106">Calcium</keyword>
<reference evidence="4 5" key="1">
    <citation type="journal article" date="2015" name="Genome Biol. Evol.">
        <title>Comparative Genomics of a Bacterivorous Green Alga Reveals Evolutionary Causalities and Consequences of Phago-Mixotrophic Mode of Nutrition.</title>
        <authorList>
            <person name="Burns J.A."/>
            <person name="Paasch A."/>
            <person name="Narechania A."/>
            <person name="Kim E."/>
        </authorList>
    </citation>
    <scope>NUCLEOTIDE SEQUENCE [LARGE SCALE GENOMIC DNA]</scope>
    <source>
        <strain evidence="4 5">PLY_AMNH</strain>
    </source>
</reference>
<evidence type="ECO:0000259" key="3">
    <source>
        <dbReference type="PROSITE" id="PS50222"/>
    </source>
</evidence>
<keyword evidence="2" id="KW-0175">Coiled coil</keyword>
<keyword evidence="5" id="KW-1185">Reference proteome</keyword>
<dbReference type="SUPFAM" id="SSF47473">
    <property type="entry name" value="EF-hand"/>
    <property type="match status" value="1"/>
</dbReference>
<comment type="caution">
    <text evidence="4">The sequence shown here is derived from an EMBL/GenBank/DDBJ whole genome shotgun (WGS) entry which is preliminary data.</text>
</comment>
<dbReference type="Pfam" id="PF13202">
    <property type="entry name" value="EF-hand_5"/>
    <property type="match status" value="1"/>
</dbReference>
<protein>
    <recommendedName>
        <fullName evidence="3">EF-hand domain-containing protein</fullName>
    </recommendedName>
</protein>
<dbReference type="PROSITE" id="PS00018">
    <property type="entry name" value="EF_HAND_1"/>
    <property type="match status" value="1"/>
</dbReference>
<dbReference type="GO" id="GO:0005509">
    <property type="term" value="F:calcium ion binding"/>
    <property type="evidence" value="ECO:0007669"/>
    <property type="project" value="InterPro"/>
</dbReference>
<evidence type="ECO:0000256" key="2">
    <source>
        <dbReference type="SAM" id="Coils"/>
    </source>
</evidence>
<feature type="coiled-coil region" evidence="2">
    <location>
        <begin position="45"/>
        <end position="79"/>
    </location>
</feature>
<dbReference type="InterPro" id="IPR018247">
    <property type="entry name" value="EF_Hand_1_Ca_BS"/>
</dbReference>
<evidence type="ECO:0000313" key="5">
    <source>
        <dbReference type="Proteomes" id="UP001190700"/>
    </source>
</evidence>
<proteinExistence type="predicted"/>
<sequence>METGVPPWLMQMLDKDGDGKLTAAEIKEFDVDGDGKLSAKEIQLASDTLDRKLNVKKEAEQLRDQAKQMELRMKQQLEKEASSVEFKVDPTAINMVKLPNLAGQPVDELNAEYVTWEVTLQQLAQELAEEREARRQGEDMLAKVTRAYSDLRNRLPEEGGHADRGQELGKMRAQLAARNVTHLHLAEEVSSLEREVAVQSAPEWMQRSRGGAAMARGWSARPDQVAQVDWSDDAKVATELRGALDVIQDLTESLESALQTKEANLFYQQELANKEAELAAREARLARIMQPGGASESSADTMGTKKYASPQMFFVTEQDEGVMDLLLPSII</sequence>
<feature type="coiled-coil region" evidence="2">
    <location>
        <begin position="106"/>
        <end position="140"/>
    </location>
</feature>
<dbReference type="AlphaFoldDB" id="A0AAE0GS03"/>
<dbReference type="InterPro" id="IPR002048">
    <property type="entry name" value="EF_hand_dom"/>
</dbReference>
<gene>
    <name evidence="4" type="ORF">CYMTET_9185</name>
</gene>
<evidence type="ECO:0000256" key="1">
    <source>
        <dbReference type="ARBA" id="ARBA00022837"/>
    </source>
</evidence>
<dbReference type="EMBL" id="LGRX02003020">
    <property type="protein sequence ID" value="KAK3283107.1"/>
    <property type="molecule type" value="Genomic_DNA"/>
</dbReference>
<dbReference type="Proteomes" id="UP001190700">
    <property type="component" value="Unassembled WGS sequence"/>
</dbReference>
<accession>A0AAE0GS03</accession>
<evidence type="ECO:0000313" key="4">
    <source>
        <dbReference type="EMBL" id="KAK3283107.1"/>
    </source>
</evidence>